<feature type="transmembrane region" description="Helical" evidence="5">
    <location>
        <begin position="151"/>
        <end position="172"/>
    </location>
</feature>
<comment type="caution">
    <text evidence="7">The sequence shown here is derived from an EMBL/GenBank/DDBJ whole genome shotgun (WGS) entry which is preliminary data.</text>
</comment>
<feature type="transmembrane region" description="Helical" evidence="5">
    <location>
        <begin position="43"/>
        <end position="63"/>
    </location>
</feature>
<evidence type="ECO:0000256" key="1">
    <source>
        <dbReference type="ARBA" id="ARBA00007867"/>
    </source>
</evidence>
<feature type="transmembrane region" description="Helical" evidence="5">
    <location>
        <begin position="75"/>
        <end position="96"/>
    </location>
</feature>
<feature type="transmembrane region" description="Helical" evidence="5">
    <location>
        <begin position="205"/>
        <end position="223"/>
    </location>
</feature>
<evidence type="ECO:0000256" key="3">
    <source>
        <dbReference type="ARBA" id="ARBA00023115"/>
    </source>
</evidence>
<feature type="active site" description="Proton acceptor" evidence="4">
    <location>
        <position position="362"/>
    </location>
</feature>
<evidence type="ECO:0000259" key="6">
    <source>
        <dbReference type="PROSITE" id="PS51006"/>
    </source>
</evidence>
<dbReference type="AlphaFoldDB" id="A0A1G2MKX9"/>
<evidence type="ECO:0000313" key="8">
    <source>
        <dbReference type="Proteomes" id="UP000177130"/>
    </source>
</evidence>
<feature type="transmembrane region" description="Helical" evidence="5">
    <location>
        <begin position="12"/>
        <end position="31"/>
    </location>
</feature>
<dbReference type="CDD" id="cd02440">
    <property type="entry name" value="AdoMet_MTases"/>
    <property type="match status" value="1"/>
</dbReference>
<name>A0A1G2MKX9_9BACT</name>
<dbReference type="PANTHER" id="PTHR43317">
    <property type="entry name" value="THERMOSPERMINE SYNTHASE ACAULIS5"/>
    <property type="match status" value="1"/>
</dbReference>
<keyword evidence="5" id="KW-0472">Membrane</keyword>
<evidence type="ECO:0000256" key="2">
    <source>
        <dbReference type="ARBA" id="ARBA00022679"/>
    </source>
</evidence>
<evidence type="ECO:0000256" key="5">
    <source>
        <dbReference type="SAM" id="Phobius"/>
    </source>
</evidence>
<evidence type="ECO:0000313" key="7">
    <source>
        <dbReference type="EMBL" id="OHA24384.1"/>
    </source>
</evidence>
<gene>
    <name evidence="7" type="ORF">A3C72_02255</name>
</gene>
<dbReference type="InterPro" id="IPR030374">
    <property type="entry name" value="PABS"/>
</dbReference>
<dbReference type="GO" id="GO:0006596">
    <property type="term" value="P:polyamine biosynthetic process"/>
    <property type="evidence" value="ECO:0007669"/>
    <property type="project" value="UniProtKB-UniRule"/>
</dbReference>
<organism evidence="7 8">
    <name type="scientific">Candidatus Taylorbacteria bacterium RIFCSPHIGHO2_02_FULL_43_32b</name>
    <dbReference type="NCBI Taxonomy" id="1802306"/>
    <lineage>
        <taxon>Bacteria</taxon>
        <taxon>Candidatus Tayloriibacteriota</taxon>
    </lineage>
</organism>
<keyword evidence="5" id="KW-1133">Transmembrane helix</keyword>
<dbReference type="SUPFAM" id="SSF53335">
    <property type="entry name" value="S-adenosyl-L-methionine-dependent methyltransferases"/>
    <property type="match status" value="1"/>
</dbReference>
<dbReference type="STRING" id="1802306.A3C72_02255"/>
<keyword evidence="2 4" id="KW-0808">Transferase</keyword>
<dbReference type="PROSITE" id="PS51006">
    <property type="entry name" value="PABS_2"/>
    <property type="match status" value="1"/>
</dbReference>
<feature type="transmembrane region" description="Helical" evidence="5">
    <location>
        <begin position="108"/>
        <end position="130"/>
    </location>
</feature>
<proteinExistence type="inferred from homology"/>
<dbReference type="Proteomes" id="UP000177130">
    <property type="component" value="Unassembled WGS sequence"/>
</dbReference>
<dbReference type="Gene3D" id="3.40.50.150">
    <property type="entry name" value="Vaccinia Virus protein VP39"/>
    <property type="match status" value="1"/>
</dbReference>
<dbReference type="Pfam" id="PF01564">
    <property type="entry name" value="Spermine_synth"/>
    <property type="match status" value="1"/>
</dbReference>
<protein>
    <recommendedName>
        <fullName evidence="6">PABS domain-containing protein</fullName>
    </recommendedName>
</protein>
<evidence type="ECO:0000256" key="4">
    <source>
        <dbReference type="PROSITE-ProRule" id="PRU00354"/>
    </source>
</evidence>
<reference evidence="7 8" key="1">
    <citation type="journal article" date="2016" name="Nat. Commun.">
        <title>Thousands of microbial genomes shed light on interconnected biogeochemical processes in an aquifer system.</title>
        <authorList>
            <person name="Anantharaman K."/>
            <person name="Brown C.T."/>
            <person name="Hug L.A."/>
            <person name="Sharon I."/>
            <person name="Castelle C.J."/>
            <person name="Probst A.J."/>
            <person name="Thomas B.C."/>
            <person name="Singh A."/>
            <person name="Wilkins M.J."/>
            <person name="Karaoz U."/>
            <person name="Brodie E.L."/>
            <person name="Williams K.H."/>
            <person name="Hubbard S.S."/>
            <person name="Banfield J.F."/>
        </authorList>
    </citation>
    <scope>NUCLEOTIDE SEQUENCE [LARGE SCALE GENOMIC DNA]</scope>
</reference>
<dbReference type="NCBIfam" id="NF037959">
    <property type="entry name" value="MFS_SpdSyn"/>
    <property type="match status" value="1"/>
</dbReference>
<feature type="domain" description="PABS" evidence="6">
    <location>
        <begin position="209"/>
        <end position="448"/>
    </location>
</feature>
<feature type="transmembrane region" description="Helical" evidence="5">
    <location>
        <begin position="178"/>
        <end position="198"/>
    </location>
</feature>
<sequence>MEVKANSIKSALLYFTAFLSGAVSLILEIIGTRVLSPFYGSTIFVWSSMITVALGFLAIGYFAGGAIADRRKNPADLFIILGFTGAGILAGFKFAVPILLWSDRFGMIYGPLVAVSIIYFLPFLLLGMVTPMLVRLSGAGTEHTGASAGRIIGTATFGSLFGALSAGFILLPNFSLKIIFGGMAAALIVLSILIALMYRTQIAKGWGIAVIFALLLVIFLPVVRADNSGLVKVIYEKPSYYADIKVAEAGKSRCLIVDGVTQTCMELGVPGTSFSALEEIKRIVEAMPEDKTVLILGLGGGSLSAETLQKKHVDAVELVPEILETAEKYFGFNEDMSTNVIIDDARSYLRTSAKKYDIIIADTFFASSIPSHLLTKEYFELMRDRLNPDGLVLFNLIGRNGPEDKYTASYVKTLKAVFPNIMVTAPGLGLQNMVIHASNDLSYAPDLPDMFEKVVIDTDRGIILTDQKNPAESLAVSNLEALRKNMKSFAGYDLFFSN</sequence>
<dbReference type="InterPro" id="IPR029063">
    <property type="entry name" value="SAM-dependent_MTases_sf"/>
</dbReference>
<keyword evidence="5" id="KW-0812">Transmembrane</keyword>
<dbReference type="EMBL" id="MHRK01000012">
    <property type="protein sequence ID" value="OHA24384.1"/>
    <property type="molecule type" value="Genomic_DNA"/>
</dbReference>
<dbReference type="GO" id="GO:0010487">
    <property type="term" value="F:thermospermine synthase activity"/>
    <property type="evidence" value="ECO:0007669"/>
    <property type="project" value="TreeGrafter"/>
</dbReference>
<comment type="similarity">
    <text evidence="1">Belongs to the spermidine/spermine synthase family.</text>
</comment>
<keyword evidence="3 4" id="KW-0620">Polyamine biosynthesis</keyword>
<dbReference type="PANTHER" id="PTHR43317:SF1">
    <property type="entry name" value="THERMOSPERMINE SYNTHASE ACAULIS5"/>
    <property type="match status" value="1"/>
</dbReference>
<accession>A0A1G2MKX9</accession>